<protein>
    <submittedName>
        <fullName evidence="2">Transposase</fullName>
    </submittedName>
</protein>
<keyword evidence="3" id="KW-1185">Reference proteome</keyword>
<dbReference type="PANTHER" id="PTHR34322">
    <property type="entry name" value="TRANSPOSASE, Y1_TNP DOMAIN-CONTAINING"/>
    <property type="match status" value="1"/>
</dbReference>
<dbReference type="GO" id="GO:0006313">
    <property type="term" value="P:DNA transposition"/>
    <property type="evidence" value="ECO:0007669"/>
    <property type="project" value="InterPro"/>
</dbReference>
<dbReference type="SMART" id="SM01321">
    <property type="entry name" value="Y1_Tnp"/>
    <property type="match status" value="1"/>
</dbReference>
<evidence type="ECO:0000313" key="3">
    <source>
        <dbReference type="Proteomes" id="UP000215224"/>
    </source>
</evidence>
<dbReference type="Pfam" id="PF01797">
    <property type="entry name" value="Y1_Tnp"/>
    <property type="match status" value="1"/>
</dbReference>
<reference evidence="2 3" key="1">
    <citation type="submission" date="2016-12" db="EMBL/GenBank/DDBJ databases">
        <title>The whole genome sequencing and assembly of Bacillus cohnii DSM 6307T strain.</title>
        <authorList>
            <person name="Lee Y.-J."/>
            <person name="Yi H."/>
            <person name="Bahn Y.-S."/>
            <person name="Kim J.F."/>
            <person name="Lee D.-W."/>
        </authorList>
    </citation>
    <scope>NUCLEOTIDE SEQUENCE [LARGE SCALE GENOMIC DNA]</scope>
    <source>
        <strain evidence="2 3">DSM 6307</strain>
    </source>
</reference>
<proteinExistence type="predicted"/>
<organism evidence="2 3">
    <name type="scientific">Sutcliffiella cohnii</name>
    <dbReference type="NCBI Taxonomy" id="33932"/>
    <lineage>
        <taxon>Bacteria</taxon>
        <taxon>Bacillati</taxon>
        <taxon>Bacillota</taxon>
        <taxon>Bacilli</taxon>
        <taxon>Bacillales</taxon>
        <taxon>Bacillaceae</taxon>
        <taxon>Sutcliffiella</taxon>
    </lineage>
</organism>
<dbReference type="InterPro" id="IPR002686">
    <property type="entry name" value="Transposase_17"/>
</dbReference>
<evidence type="ECO:0000259" key="1">
    <source>
        <dbReference type="SMART" id="SM01321"/>
    </source>
</evidence>
<dbReference type="SUPFAM" id="SSF143422">
    <property type="entry name" value="Transposase IS200-like"/>
    <property type="match status" value="1"/>
</dbReference>
<dbReference type="PANTHER" id="PTHR34322:SF2">
    <property type="entry name" value="TRANSPOSASE IS200-LIKE DOMAIN-CONTAINING PROTEIN"/>
    <property type="match status" value="1"/>
</dbReference>
<dbReference type="GO" id="GO:0004803">
    <property type="term" value="F:transposase activity"/>
    <property type="evidence" value="ECO:0007669"/>
    <property type="project" value="InterPro"/>
</dbReference>
<dbReference type="RefSeq" id="WP_066415162.1">
    <property type="nucleotide sequence ID" value="NZ_CP018866.1"/>
</dbReference>
<dbReference type="EMBL" id="CP018866">
    <property type="protein sequence ID" value="AST93588.1"/>
    <property type="molecule type" value="Genomic_DNA"/>
</dbReference>
<accession>A0A223KW84</accession>
<dbReference type="Gene3D" id="3.30.70.1290">
    <property type="entry name" value="Transposase IS200-like"/>
    <property type="match status" value="1"/>
</dbReference>
<feature type="domain" description="Transposase IS200-like" evidence="1">
    <location>
        <begin position="9"/>
        <end position="123"/>
    </location>
</feature>
<name>A0A223KW84_9BACI</name>
<evidence type="ECO:0000313" key="2">
    <source>
        <dbReference type="EMBL" id="AST93588.1"/>
    </source>
</evidence>
<sequence>MPREKRKKSKTGIYHVMLRGINQQTIFEDKDDKRRFLETLAKFKEVGQYVIYGYCLMDNHIHLLIKETEEPLSLSIQRVISSYVHWYNSKYSRCGHLFQERYKSEVVEDTKYFLVVLRYIHQNPLKAGLAKTILDCKWTSLKEYLYKPKLVEIELALSRFSHDPKVARNLFLIFMSQDNQDECLDYYNKPTDEEVREYLRELGIVNSSSLQRMQRTRRNEILRQLKKVEGVSLGQLSRVTGISKSLIHRVVSR</sequence>
<dbReference type="Proteomes" id="UP000215224">
    <property type="component" value="Chromosome"/>
</dbReference>
<gene>
    <name evidence="2" type="ORF">BC6307_21110</name>
</gene>
<dbReference type="STRING" id="1314751.GCA_001591425_01909"/>
<dbReference type="InterPro" id="IPR036515">
    <property type="entry name" value="Transposase_17_sf"/>
</dbReference>
<dbReference type="KEGG" id="bcoh:BC6307_21110"/>
<dbReference type="AlphaFoldDB" id="A0A223KW84"/>
<dbReference type="GO" id="GO:0003677">
    <property type="term" value="F:DNA binding"/>
    <property type="evidence" value="ECO:0007669"/>
    <property type="project" value="InterPro"/>
</dbReference>